<reference evidence="2 3" key="1">
    <citation type="submission" date="2020-04" db="EMBL/GenBank/DDBJ databases">
        <authorList>
            <person name="De Canck E."/>
        </authorList>
    </citation>
    <scope>NUCLEOTIDE SEQUENCE [LARGE SCALE GENOMIC DNA]</scope>
    <source>
        <strain evidence="2 3">LMG 29542</strain>
    </source>
</reference>
<dbReference type="Proteomes" id="UP000494363">
    <property type="component" value="Unassembled WGS sequence"/>
</dbReference>
<dbReference type="EMBL" id="CADIKH010000204">
    <property type="protein sequence ID" value="CAB3774920.1"/>
    <property type="molecule type" value="Genomic_DNA"/>
</dbReference>
<evidence type="ECO:0000259" key="1">
    <source>
        <dbReference type="Pfam" id="PF02281"/>
    </source>
</evidence>
<name>A0A6J5F7V3_9BURK</name>
<gene>
    <name evidence="2" type="ORF">LMG29542_08302</name>
</gene>
<dbReference type="Pfam" id="PF02281">
    <property type="entry name" value="Dimer_Tnp_Tn5"/>
    <property type="match status" value="1"/>
</dbReference>
<sequence>MATIEWLALALFLMMAWHIAYLVQFGRTCPELARYLFFDRDQDRAAYLLPKTRDPAQSKPDDPQ</sequence>
<keyword evidence="3" id="KW-1185">Reference proteome</keyword>
<dbReference type="InterPro" id="IPR003201">
    <property type="entry name" value="Transposase_Tn5"/>
</dbReference>
<protein>
    <recommendedName>
        <fullName evidence="1">Transposase Tn5 dimerisation domain-containing protein</fullName>
    </recommendedName>
</protein>
<dbReference type="RefSeq" id="WP_175233345.1">
    <property type="nucleotide sequence ID" value="NZ_CADIKH010000204.1"/>
</dbReference>
<organism evidence="2 3">
    <name type="scientific">Paraburkholderia humisilvae</name>
    <dbReference type="NCBI Taxonomy" id="627669"/>
    <lineage>
        <taxon>Bacteria</taxon>
        <taxon>Pseudomonadati</taxon>
        <taxon>Pseudomonadota</taxon>
        <taxon>Betaproteobacteria</taxon>
        <taxon>Burkholderiales</taxon>
        <taxon>Burkholderiaceae</taxon>
        <taxon>Paraburkholderia</taxon>
    </lineage>
</organism>
<evidence type="ECO:0000313" key="3">
    <source>
        <dbReference type="Proteomes" id="UP000494363"/>
    </source>
</evidence>
<proteinExistence type="predicted"/>
<accession>A0A6J5F7V3</accession>
<dbReference type="AlphaFoldDB" id="A0A6J5F7V3"/>
<feature type="domain" description="Transposase Tn5 dimerisation" evidence="1">
    <location>
        <begin position="15"/>
        <end position="55"/>
    </location>
</feature>
<evidence type="ECO:0000313" key="2">
    <source>
        <dbReference type="EMBL" id="CAB3774920.1"/>
    </source>
</evidence>